<evidence type="ECO:0000256" key="7">
    <source>
        <dbReference type="ARBA" id="ARBA00022692"/>
    </source>
</evidence>
<dbReference type="GO" id="GO:0000155">
    <property type="term" value="F:phosphorelay sensor kinase activity"/>
    <property type="evidence" value="ECO:0007669"/>
    <property type="project" value="InterPro"/>
</dbReference>
<evidence type="ECO:0000256" key="9">
    <source>
        <dbReference type="ARBA" id="ARBA00022777"/>
    </source>
</evidence>
<keyword evidence="9 19" id="KW-0418">Kinase</keyword>
<proteinExistence type="predicted"/>
<accession>A0A916J4Z3</accession>
<evidence type="ECO:0000256" key="4">
    <source>
        <dbReference type="ARBA" id="ARBA00022475"/>
    </source>
</evidence>
<dbReference type="Gene3D" id="3.30.565.10">
    <property type="entry name" value="Histidine kinase-like ATPase, C-terminal domain"/>
    <property type="match status" value="1"/>
</dbReference>
<dbReference type="Pfam" id="PF00512">
    <property type="entry name" value="HisKA"/>
    <property type="match status" value="1"/>
</dbReference>
<evidence type="ECO:0000256" key="15">
    <source>
        <dbReference type="SAM" id="Phobius"/>
    </source>
</evidence>
<keyword evidence="5" id="KW-0597">Phosphoprotein</keyword>
<dbReference type="PROSITE" id="PS50885">
    <property type="entry name" value="HAMP"/>
    <property type="match status" value="1"/>
</dbReference>
<dbReference type="InterPro" id="IPR035965">
    <property type="entry name" value="PAS-like_dom_sf"/>
</dbReference>
<evidence type="ECO:0000256" key="16">
    <source>
        <dbReference type="SAM" id="SignalP"/>
    </source>
</evidence>
<comment type="caution">
    <text evidence="19">The sequence shown here is derived from an EMBL/GenBank/DDBJ whole genome shotgun (WGS) entry which is preliminary data.</text>
</comment>
<dbReference type="SMART" id="SM00304">
    <property type="entry name" value="HAMP"/>
    <property type="match status" value="1"/>
</dbReference>
<feature type="chain" id="PRO_5037827882" description="histidine kinase" evidence="16">
    <location>
        <begin position="23"/>
        <end position="703"/>
    </location>
</feature>
<dbReference type="GO" id="GO:0005524">
    <property type="term" value="F:ATP binding"/>
    <property type="evidence" value="ECO:0007669"/>
    <property type="project" value="UniProtKB-KW"/>
</dbReference>
<feature type="coiled-coil region" evidence="14">
    <location>
        <begin position="337"/>
        <end position="364"/>
    </location>
</feature>
<evidence type="ECO:0000256" key="1">
    <source>
        <dbReference type="ARBA" id="ARBA00000085"/>
    </source>
</evidence>
<evidence type="ECO:0000256" key="8">
    <source>
        <dbReference type="ARBA" id="ARBA00022741"/>
    </source>
</evidence>
<reference evidence="19" key="1">
    <citation type="submission" date="2021-04" db="EMBL/GenBank/DDBJ databases">
        <authorList>
            <person name="Hornung B."/>
        </authorList>
    </citation>
    <scope>NUCLEOTIDE SEQUENCE</scope>
    <source>
        <strain evidence="19">G5G6</strain>
    </source>
</reference>
<dbReference type="InterPro" id="IPR036097">
    <property type="entry name" value="HisK_dim/P_sf"/>
</dbReference>
<dbReference type="InterPro" id="IPR005467">
    <property type="entry name" value="His_kinase_dom"/>
</dbReference>
<comment type="subcellular location">
    <subcellularLocation>
        <location evidence="2">Cell membrane</location>
        <topology evidence="2">Multi-pass membrane protein</topology>
    </subcellularLocation>
</comment>
<dbReference type="InterPro" id="IPR003661">
    <property type="entry name" value="HisK_dim/P_dom"/>
</dbReference>
<dbReference type="Gene3D" id="3.30.450.20">
    <property type="entry name" value="PAS domain"/>
    <property type="match status" value="1"/>
</dbReference>
<evidence type="ECO:0000256" key="5">
    <source>
        <dbReference type="ARBA" id="ARBA00022553"/>
    </source>
</evidence>
<keyword evidence="6" id="KW-0808">Transferase</keyword>
<evidence type="ECO:0000256" key="6">
    <source>
        <dbReference type="ARBA" id="ARBA00022679"/>
    </source>
</evidence>
<dbReference type="SMART" id="SM00388">
    <property type="entry name" value="HisKA"/>
    <property type="match status" value="1"/>
</dbReference>
<dbReference type="InterPro" id="IPR004358">
    <property type="entry name" value="Sig_transdc_His_kin-like_C"/>
</dbReference>
<dbReference type="GO" id="GO:0005886">
    <property type="term" value="C:plasma membrane"/>
    <property type="evidence" value="ECO:0007669"/>
    <property type="project" value="UniProtKB-SubCell"/>
</dbReference>
<dbReference type="Pfam" id="PF00672">
    <property type="entry name" value="HAMP"/>
    <property type="match status" value="1"/>
</dbReference>
<keyword evidence="12" id="KW-0902">Two-component regulatory system</keyword>
<feature type="transmembrane region" description="Helical" evidence="15">
    <location>
        <begin position="34"/>
        <end position="55"/>
    </location>
</feature>
<dbReference type="SUPFAM" id="SSF47384">
    <property type="entry name" value="Homodimeric domain of signal transducing histidine kinase"/>
    <property type="match status" value="1"/>
</dbReference>
<dbReference type="PANTHER" id="PTHR43065">
    <property type="entry name" value="SENSOR HISTIDINE KINASE"/>
    <property type="match status" value="1"/>
</dbReference>
<evidence type="ECO:0000256" key="2">
    <source>
        <dbReference type="ARBA" id="ARBA00004651"/>
    </source>
</evidence>
<evidence type="ECO:0000259" key="18">
    <source>
        <dbReference type="PROSITE" id="PS50885"/>
    </source>
</evidence>
<dbReference type="PIRSF" id="PIRSF037532">
    <property type="entry name" value="STHK_NtrY"/>
    <property type="match status" value="1"/>
</dbReference>
<dbReference type="AlphaFoldDB" id="A0A916J4Z3"/>
<keyword evidence="4" id="KW-1003">Cell membrane</keyword>
<evidence type="ECO:0000256" key="10">
    <source>
        <dbReference type="ARBA" id="ARBA00022840"/>
    </source>
</evidence>
<keyword evidence="16" id="KW-0732">Signal</keyword>
<dbReference type="InterPro" id="IPR036890">
    <property type="entry name" value="HATPase_C_sf"/>
</dbReference>
<dbReference type="PRINTS" id="PR00344">
    <property type="entry name" value="BCTRLSENSOR"/>
</dbReference>
<dbReference type="CDD" id="cd06225">
    <property type="entry name" value="HAMP"/>
    <property type="match status" value="1"/>
</dbReference>
<gene>
    <name evidence="19" type="ORF">GTOL_11883</name>
</gene>
<dbReference type="InterPro" id="IPR003594">
    <property type="entry name" value="HATPase_dom"/>
</dbReference>
<keyword evidence="10" id="KW-0067">ATP-binding</keyword>
<dbReference type="SUPFAM" id="SSF158472">
    <property type="entry name" value="HAMP domain-like"/>
    <property type="match status" value="1"/>
</dbReference>
<organism evidence="19 20">
    <name type="scientific">Georgfuchsia toluolica</name>
    <dbReference type="NCBI Taxonomy" id="424218"/>
    <lineage>
        <taxon>Bacteria</taxon>
        <taxon>Pseudomonadati</taxon>
        <taxon>Pseudomonadota</taxon>
        <taxon>Betaproteobacteria</taxon>
        <taxon>Nitrosomonadales</taxon>
        <taxon>Sterolibacteriaceae</taxon>
        <taxon>Georgfuchsia</taxon>
    </lineage>
</organism>
<dbReference type="RefSeq" id="WP_220635891.1">
    <property type="nucleotide sequence ID" value="NZ_CAJQUM010000001.1"/>
</dbReference>
<dbReference type="InterPro" id="IPR003660">
    <property type="entry name" value="HAMP_dom"/>
</dbReference>
<dbReference type="InterPro" id="IPR017232">
    <property type="entry name" value="NtrY"/>
</dbReference>
<evidence type="ECO:0000313" key="20">
    <source>
        <dbReference type="Proteomes" id="UP000742786"/>
    </source>
</evidence>
<dbReference type="EC" id="2.7.13.3" evidence="3"/>
<comment type="catalytic activity">
    <reaction evidence="1">
        <text>ATP + protein L-histidine = ADP + protein N-phospho-L-histidine.</text>
        <dbReference type="EC" id="2.7.13.3"/>
    </reaction>
</comment>
<dbReference type="PANTHER" id="PTHR43065:SF10">
    <property type="entry name" value="PEROXIDE STRESS-ACTIVATED HISTIDINE KINASE MAK3"/>
    <property type="match status" value="1"/>
</dbReference>
<feature type="transmembrane region" description="Helical" evidence="15">
    <location>
        <begin position="75"/>
        <end position="94"/>
    </location>
</feature>
<dbReference type="Gene3D" id="1.10.287.130">
    <property type="match status" value="1"/>
</dbReference>
<feature type="domain" description="HAMP" evidence="18">
    <location>
        <begin position="297"/>
        <end position="349"/>
    </location>
</feature>
<dbReference type="EMBL" id="CAJQUM010000001">
    <property type="protein sequence ID" value="CAG4884000.1"/>
    <property type="molecule type" value="Genomic_DNA"/>
</dbReference>
<evidence type="ECO:0000256" key="11">
    <source>
        <dbReference type="ARBA" id="ARBA00022989"/>
    </source>
</evidence>
<dbReference type="CDD" id="cd00082">
    <property type="entry name" value="HisKA"/>
    <property type="match status" value="1"/>
</dbReference>
<evidence type="ECO:0000313" key="19">
    <source>
        <dbReference type="EMBL" id="CAG4884000.1"/>
    </source>
</evidence>
<name>A0A916J4Z3_9PROT</name>
<feature type="domain" description="Histidine kinase" evidence="17">
    <location>
        <begin position="486"/>
        <end position="697"/>
    </location>
</feature>
<dbReference type="SMART" id="SM00387">
    <property type="entry name" value="HATPase_c"/>
    <property type="match status" value="1"/>
</dbReference>
<evidence type="ECO:0000256" key="3">
    <source>
        <dbReference type="ARBA" id="ARBA00012438"/>
    </source>
</evidence>
<evidence type="ECO:0000259" key="17">
    <source>
        <dbReference type="PROSITE" id="PS50109"/>
    </source>
</evidence>
<keyword evidence="11 15" id="KW-1133">Transmembrane helix</keyword>
<dbReference type="SUPFAM" id="SSF55785">
    <property type="entry name" value="PYP-like sensor domain (PAS domain)"/>
    <property type="match status" value="1"/>
</dbReference>
<dbReference type="Proteomes" id="UP000742786">
    <property type="component" value="Unassembled WGS sequence"/>
</dbReference>
<dbReference type="Pfam" id="PF02518">
    <property type="entry name" value="HATPase_c"/>
    <property type="match status" value="1"/>
</dbReference>
<feature type="transmembrane region" description="Helical" evidence="15">
    <location>
        <begin position="272"/>
        <end position="296"/>
    </location>
</feature>
<evidence type="ECO:0000256" key="12">
    <source>
        <dbReference type="ARBA" id="ARBA00023012"/>
    </source>
</evidence>
<dbReference type="Pfam" id="PF19312">
    <property type="entry name" value="NtrY_N"/>
    <property type="match status" value="1"/>
</dbReference>
<sequence>MKILLIAAAAAGAILLSLLTFASANTDLFARQYPLLMGANAIIAVALLVMVGMQLRILRREYRRGVFGSRLKTRLLLILASMAVLPGLLVYGVSMQFAVNSIESWFNVRVDSALEGGLTLGRNVLDSLQADHAAKARNMALYLSDTNEIQPARLDRLREQSGVQTATVLTSGGQVIASSSSDLSRLLPPLPTPVQLRQAQRRQGLSWVDGDAETGLTLHVLAPVSRGMLGNERILQLTQPVPAAISHSAENVEAAYRSYQELQLGKRGLKRIYTMTLTLALLLALLAAAAAAFFLAKRMAQPLLILAEGTQAVAAGDFTPRAELETPDEMGVLTQSFNRMTRQLAEAKRDAERHREELEAARGYLESVLANLSTGVLAFDTDFRLRSANRGATAILDDTLEDVRQLPLLEWHRHTVLAEAIAGGFEERGPEWQLELEIGSATGAPKRLLVRGSVLPFAAGYVVVFDDISDLIVAQRSAAWGEVARRLAHEIKNPLTPIQLSAERLQFKLAGFLNAENREMLERSTQTIVSQVQAMKNMVNDFRDYARMPSPELSVLDLNALVDEVLRLYEGSHAQPVFHPDPHLPMITADGNQMRQVLHNLLRNAQDALGNLDAPCIDIQTGRAGQYAMLKVSDNGGGFAPQTLARAFEPYVTTKPRGTGLGLAIVKKIIDEHKGEIRLANRASGGAEIVIKLPLAESAVAAT</sequence>
<keyword evidence="13 15" id="KW-0472">Membrane</keyword>
<dbReference type="PROSITE" id="PS50109">
    <property type="entry name" value="HIS_KIN"/>
    <property type="match status" value="1"/>
</dbReference>
<feature type="signal peptide" evidence="16">
    <location>
        <begin position="1"/>
        <end position="22"/>
    </location>
</feature>
<keyword evidence="14" id="KW-0175">Coiled coil</keyword>
<protein>
    <recommendedName>
        <fullName evidence="3">histidine kinase</fullName>
        <ecNumber evidence="3">2.7.13.3</ecNumber>
    </recommendedName>
</protein>
<dbReference type="InterPro" id="IPR045671">
    <property type="entry name" value="NtrY-like_N"/>
</dbReference>
<dbReference type="SUPFAM" id="SSF55874">
    <property type="entry name" value="ATPase domain of HSP90 chaperone/DNA topoisomerase II/histidine kinase"/>
    <property type="match status" value="1"/>
</dbReference>
<evidence type="ECO:0000256" key="14">
    <source>
        <dbReference type="SAM" id="Coils"/>
    </source>
</evidence>
<dbReference type="Gene3D" id="6.10.340.10">
    <property type="match status" value="1"/>
</dbReference>
<keyword evidence="20" id="KW-1185">Reference proteome</keyword>
<keyword evidence="7 15" id="KW-0812">Transmembrane</keyword>
<evidence type="ECO:0000256" key="13">
    <source>
        <dbReference type="ARBA" id="ARBA00023136"/>
    </source>
</evidence>
<keyword evidence="8" id="KW-0547">Nucleotide-binding</keyword>